<evidence type="ECO:0000256" key="1">
    <source>
        <dbReference type="SAM" id="Phobius"/>
    </source>
</evidence>
<dbReference type="AlphaFoldDB" id="A0A0L8I7C8"/>
<dbReference type="EMBL" id="KQ416325">
    <property type="protein sequence ID" value="KOF97393.1"/>
    <property type="molecule type" value="Genomic_DNA"/>
</dbReference>
<protein>
    <submittedName>
        <fullName evidence="2">Uncharacterized protein</fullName>
    </submittedName>
</protein>
<organism evidence="2">
    <name type="scientific">Octopus bimaculoides</name>
    <name type="common">California two-spotted octopus</name>
    <dbReference type="NCBI Taxonomy" id="37653"/>
    <lineage>
        <taxon>Eukaryota</taxon>
        <taxon>Metazoa</taxon>
        <taxon>Spiralia</taxon>
        <taxon>Lophotrochozoa</taxon>
        <taxon>Mollusca</taxon>
        <taxon>Cephalopoda</taxon>
        <taxon>Coleoidea</taxon>
        <taxon>Octopodiformes</taxon>
        <taxon>Octopoda</taxon>
        <taxon>Incirrata</taxon>
        <taxon>Octopodidae</taxon>
        <taxon>Octopus</taxon>
    </lineage>
</organism>
<feature type="transmembrane region" description="Helical" evidence="1">
    <location>
        <begin position="38"/>
        <end position="55"/>
    </location>
</feature>
<name>A0A0L8I7C8_OCTBM</name>
<reference evidence="2" key="1">
    <citation type="submission" date="2015-07" db="EMBL/GenBank/DDBJ databases">
        <title>MeaNS - Measles Nucleotide Surveillance Program.</title>
        <authorList>
            <person name="Tran T."/>
            <person name="Druce J."/>
        </authorList>
    </citation>
    <scope>NUCLEOTIDE SEQUENCE</scope>
    <source>
        <strain evidence="2">UCB-OBI-ISO-001</strain>
        <tissue evidence="2">Gonad</tissue>
    </source>
</reference>
<sequence>MCSILMCSGGVVYGWLLVFMSSFVMFVFVLMYSINSEFFVLMAVSIVCLLLGFCCL</sequence>
<keyword evidence="1" id="KW-1133">Transmembrane helix</keyword>
<accession>A0A0L8I7C8</accession>
<evidence type="ECO:0000313" key="2">
    <source>
        <dbReference type="EMBL" id="KOF97393.1"/>
    </source>
</evidence>
<proteinExistence type="predicted"/>
<feature type="transmembrane region" description="Helical" evidence="1">
    <location>
        <begin position="12"/>
        <end position="32"/>
    </location>
</feature>
<keyword evidence="1" id="KW-0472">Membrane</keyword>
<keyword evidence="1" id="KW-0812">Transmembrane</keyword>
<gene>
    <name evidence="2" type="ORF">OCBIM_22029938mg</name>
</gene>